<evidence type="ECO:0000256" key="4">
    <source>
        <dbReference type="ARBA" id="ARBA00022597"/>
    </source>
</evidence>
<comment type="caution">
    <text evidence="12">The sequence shown here is derived from an EMBL/GenBank/DDBJ whole genome shotgun (WGS) entry which is preliminary data.</text>
</comment>
<name>A0A8H7ZVZ2_9FUNG</name>
<evidence type="ECO:0000256" key="2">
    <source>
        <dbReference type="ARBA" id="ARBA00010694"/>
    </source>
</evidence>
<feature type="transmembrane region" description="Helical" evidence="11">
    <location>
        <begin position="261"/>
        <end position="283"/>
    </location>
</feature>
<dbReference type="GO" id="GO:0005460">
    <property type="term" value="F:UDP-glucose transmembrane transporter activity"/>
    <property type="evidence" value="ECO:0007669"/>
    <property type="project" value="TreeGrafter"/>
</dbReference>
<comment type="similarity">
    <text evidence="2">Belongs to the nucleotide-sugar transporter family. SLC35B subfamily.</text>
</comment>
<evidence type="ECO:0000256" key="3">
    <source>
        <dbReference type="ARBA" id="ARBA00022448"/>
    </source>
</evidence>
<keyword evidence="6" id="KW-0256">Endoplasmic reticulum</keyword>
<feature type="transmembrane region" description="Helical" evidence="11">
    <location>
        <begin position="427"/>
        <end position="446"/>
    </location>
</feature>
<accession>A0A8H7ZVZ2</accession>
<evidence type="ECO:0000256" key="9">
    <source>
        <dbReference type="ARBA" id="ARBA00041103"/>
    </source>
</evidence>
<dbReference type="GO" id="GO:0005459">
    <property type="term" value="F:UDP-galactose transmembrane transporter activity"/>
    <property type="evidence" value="ECO:0007669"/>
    <property type="project" value="TreeGrafter"/>
</dbReference>
<evidence type="ECO:0000313" key="13">
    <source>
        <dbReference type="Proteomes" id="UP000673691"/>
    </source>
</evidence>
<organism evidence="12 13">
    <name type="scientific">Olpidium bornovanus</name>
    <dbReference type="NCBI Taxonomy" id="278681"/>
    <lineage>
        <taxon>Eukaryota</taxon>
        <taxon>Fungi</taxon>
        <taxon>Fungi incertae sedis</taxon>
        <taxon>Olpidiomycota</taxon>
        <taxon>Olpidiomycotina</taxon>
        <taxon>Olpidiomycetes</taxon>
        <taxon>Olpidiales</taxon>
        <taxon>Olpidiaceae</taxon>
        <taxon>Olpidium</taxon>
    </lineage>
</organism>
<dbReference type="GO" id="GO:0005789">
    <property type="term" value="C:endoplasmic reticulum membrane"/>
    <property type="evidence" value="ECO:0007669"/>
    <property type="project" value="UniProtKB-SubCell"/>
</dbReference>
<keyword evidence="3" id="KW-0813">Transport</keyword>
<feature type="region of interest" description="Disordered" evidence="10">
    <location>
        <begin position="14"/>
        <end position="34"/>
    </location>
</feature>
<dbReference type="SUPFAM" id="SSF103481">
    <property type="entry name" value="Multidrug resistance efflux transporter EmrE"/>
    <property type="match status" value="1"/>
</dbReference>
<keyword evidence="7 11" id="KW-1133">Transmembrane helix</keyword>
<dbReference type="EMBL" id="JAEFCI010005335">
    <property type="protein sequence ID" value="KAG5460360.1"/>
    <property type="molecule type" value="Genomic_DNA"/>
</dbReference>
<feature type="transmembrane region" description="Helical" evidence="11">
    <location>
        <begin position="213"/>
        <end position="231"/>
    </location>
</feature>
<dbReference type="Proteomes" id="UP000673691">
    <property type="component" value="Unassembled WGS sequence"/>
</dbReference>
<keyword evidence="5 11" id="KW-0812">Transmembrane</keyword>
<dbReference type="GO" id="GO:0000139">
    <property type="term" value="C:Golgi membrane"/>
    <property type="evidence" value="ECO:0007669"/>
    <property type="project" value="TreeGrafter"/>
</dbReference>
<keyword evidence="8 11" id="KW-0472">Membrane</keyword>
<evidence type="ECO:0000256" key="6">
    <source>
        <dbReference type="ARBA" id="ARBA00022824"/>
    </source>
</evidence>
<evidence type="ECO:0000256" key="10">
    <source>
        <dbReference type="SAM" id="MobiDB-lite"/>
    </source>
</evidence>
<feature type="transmembrane region" description="Helical" evidence="11">
    <location>
        <begin position="295"/>
        <end position="312"/>
    </location>
</feature>
<evidence type="ECO:0000256" key="7">
    <source>
        <dbReference type="ARBA" id="ARBA00022989"/>
    </source>
</evidence>
<keyword evidence="4" id="KW-0762">Sugar transport</keyword>
<evidence type="ECO:0000256" key="11">
    <source>
        <dbReference type="SAM" id="Phobius"/>
    </source>
</evidence>
<evidence type="ECO:0000256" key="1">
    <source>
        <dbReference type="ARBA" id="ARBA00004477"/>
    </source>
</evidence>
<reference evidence="12 13" key="1">
    <citation type="journal article" name="Sci. Rep.">
        <title>Genome-scale phylogenetic analyses confirm Olpidium as the closest living zoosporic fungus to the non-flagellated, terrestrial fungi.</title>
        <authorList>
            <person name="Chang Y."/>
            <person name="Rochon D."/>
            <person name="Sekimoto S."/>
            <person name="Wang Y."/>
            <person name="Chovatia M."/>
            <person name="Sandor L."/>
            <person name="Salamov A."/>
            <person name="Grigoriev I.V."/>
            <person name="Stajich J.E."/>
            <person name="Spatafora J.W."/>
        </authorList>
    </citation>
    <scope>NUCLEOTIDE SEQUENCE [LARGE SCALE GENOMIC DNA]</scope>
    <source>
        <strain evidence="12">S191</strain>
    </source>
</reference>
<feature type="transmembrane region" description="Helical" evidence="11">
    <location>
        <begin position="171"/>
        <end position="192"/>
    </location>
</feature>
<feature type="transmembrane region" description="Helical" evidence="11">
    <location>
        <begin position="131"/>
        <end position="151"/>
    </location>
</feature>
<dbReference type="AlphaFoldDB" id="A0A8H7ZVZ2"/>
<dbReference type="InterPro" id="IPR037185">
    <property type="entry name" value="EmrE-like"/>
</dbReference>
<feature type="compositionally biased region" description="Basic and acidic residues" evidence="10">
    <location>
        <begin position="14"/>
        <end position="27"/>
    </location>
</feature>
<sequence>MRARVHEFLKVLNRAKPEAPSDREKKTARYSSQPDSLIAARRFRSLEANAWLLLVSHAAVISDHPPAGGEGSNAGGAMYAGEAGKAARRRAAGEGGRAAAEASELQGLRAGAGAAAAAAPTLARPRSEPTALELLACVAGIYACFLTWGVLQERVSTTPYGEDKQRFRFFVTMNAVQAAIAAAVATAYLRLAGKRPARAGRPTRALLRDYGKVAFLQCISSPFGYAALRYIDYPTMILGKSCKLLPVMLMNVVLYRKSFPLYKYVAVALITAGVASFTLLQPVKDPSKVRAGQNSLYGLALLTVNLLIDGVTSSAQDNIFHVHKVTGTQMMFWMNAFSCAFTAAYLAFDHAARSPAGEVSAALAFCRSHPAVLFDVVMFGTCGALGQCFIFHTIERFGSLRLVTVTVTRKLFTMLLSVAYFGHRLTLGQWASVALVFSGIGMEAYIKSGRHTAAANFVKDKTHVR</sequence>
<comment type="subcellular location">
    <subcellularLocation>
        <location evidence="1">Endoplasmic reticulum membrane</location>
        <topology evidence="1">Multi-pass membrane protein</topology>
    </subcellularLocation>
</comment>
<feature type="transmembrane region" description="Helical" evidence="11">
    <location>
        <begin position="332"/>
        <end position="348"/>
    </location>
</feature>
<evidence type="ECO:0000313" key="12">
    <source>
        <dbReference type="EMBL" id="KAG5460360.1"/>
    </source>
</evidence>
<gene>
    <name evidence="12" type="ORF">BJ554DRAFT_7603</name>
</gene>
<dbReference type="PANTHER" id="PTHR10778:SF10">
    <property type="entry name" value="SOLUTE CARRIER FAMILY 35 MEMBER B1"/>
    <property type="match status" value="1"/>
</dbReference>
<evidence type="ECO:0000256" key="5">
    <source>
        <dbReference type="ARBA" id="ARBA00022692"/>
    </source>
</evidence>
<dbReference type="PANTHER" id="PTHR10778">
    <property type="entry name" value="SOLUTE CARRIER FAMILY 35 MEMBER B"/>
    <property type="match status" value="1"/>
</dbReference>
<keyword evidence="13" id="KW-1185">Reference proteome</keyword>
<protein>
    <recommendedName>
        <fullName evidence="9">UDP-galactose transporter homolog 1</fullName>
    </recommendedName>
</protein>
<dbReference type="Pfam" id="PF08449">
    <property type="entry name" value="UAA"/>
    <property type="match status" value="1"/>
</dbReference>
<dbReference type="OrthoDB" id="1601at2759"/>
<proteinExistence type="inferred from homology"/>
<evidence type="ECO:0000256" key="8">
    <source>
        <dbReference type="ARBA" id="ARBA00023136"/>
    </source>
</evidence>
<dbReference type="InterPro" id="IPR013657">
    <property type="entry name" value="SCL35B1-4/HUT1"/>
</dbReference>
<feature type="transmembrane region" description="Helical" evidence="11">
    <location>
        <begin position="368"/>
        <end position="390"/>
    </location>
</feature>